<dbReference type="RefSeq" id="WP_224313188.1">
    <property type="nucleotide sequence ID" value="NZ_JAIRBM010000007.1"/>
</dbReference>
<feature type="region of interest" description="Disordered" evidence="1">
    <location>
        <begin position="1"/>
        <end position="23"/>
    </location>
</feature>
<name>A0ABS7VPC9_9HYPH</name>
<gene>
    <name evidence="2" type="ORF">K9B37_11330</name>
</gene>
<evidence type="ECO:0000313" key="2">
    <source>
        <dbReference type="EMBL" id="MBZ6076867.1"/>
    </source>
</evidence>
<reference evidence="2 3" key="1">
    <citation type="submission" date="2021-09" db="EMBL/GenBank/DDBJ databases">
        <title>The complete genome sequence of a new microorganism.</title>
        <authorList>
            <person name="Zi Z."/>
        </authorList>
    </citation>
    <scope>NUCLEOTIDE SEQUENCE [LARGE SCALE GENOMIC DNA]</scope>
    <source>
        <strain evidence="2 3">WGZ8</strain>
    </source>
</reference>
<dbReference type="EMBL" id="JAIRBM010000007">
    <property type="protein sequence ID" value="MBZ6076867.1"/>
    <property type="molecule type" value="Genomic_DNA"/>
</dbReference>
<evidence type="ECO:0000313" key="3">
    <source>
        <dbReference type="Proteomes" id="UP000704176"/>
    </source>
</evidence>
<evidence type="ECO:0000256" key="1">
    <source>
        <dbReference type="SAM" id="MobiDB-lite"/>
    </source>
</evidence>
<organism evidence="2 3">
    <name type="scientific">Microvirga puerhi</name>
    <dbReference type="NCBI Taxonomy" id="2876078"/>
    <lineage>
        <taxon>Bacteria</taxon>
        <taxon>Pseudomonadati</taxon>
        <taxon>Pseudomonadota</taxon>
        <taxon>Alphaproteobacteria</taxon>
        <taxon>Hyphomicrobiales</taxon>
        <taxon>Methylobacteriaceae</taxon>
        <taxon>Microvirga</taxon>
    </lineage>
</organism>
<protein>
    <submittedName>
        <fullName evidence="2">Uncharacterized protein</fullName>
    </submittedName>
</protein>
<sequence length="77" mass="8370">MSKNPLRAGKPKPPAGQGASVDLENDASVAETAQYIAEFTAELSFLARRSNLDLLAYLLDMARLEAMRSMQSAGKKR</sequence>
<keyword evidence="3" id="KW-1185">Reference proteome</keyword>
<accession>A0ABS7VPC9</accession>
<dbReference type="Proteomes" id="UP000704176">
    <property type="component" value="Unassembled WGS sequence"/>
</dbReference>
<comment type="caution">
    <text evidence="2">The sequence shown here is derived from an EMBL/GenBank/DDBJ whole genome shotgun (WGS) entry which is preliminary data.</text>
</comment>
<proteinExistence type="predicted"/>